<dbReference type="AlphaFoldDB" id="A0A6M3LEC0"/>
<evidence type="ECO:0000313" key="1">
    <source>
        <dbReference type="EMBL" id="QJA91714.1"/>
    </source>
</evidence>
<protein>
    <submittedName>
        <fullName evidence="1">Putative tail protein</fullName>
    </submittedName>
</protein>
<proteinExistence type="predicted"/>
<dbReference type="EMBL" id="MT143008">
    <property type="protein sequence ID" value="QJA91714.1"/>
    <property type="molecule type" value="Genomic_DNA"/>
</dbReference>
<accession>A0A6M3LEC0</accession>
<reference evidence="1" key="1">
    <citation type="submission" date="2020-03" db="EMBL/GenBank/DDBJ databases">
        <title>The deep terrestrial virosphere.</title>
        <authorList>
            <person name="Holmfeldt K."/>
            <person name="Nilsson E."/>
            <person name="Simone D."/>
            <person name="Lopez-Fernandez M."/>
            <person name="Wu X."/>
            <person name="de Brujin I."/>
            <person name="Lundin D."/>
            <person name="Andersson A."/>
            <person name="Bertilsson S."/>
            <person name="Dopson M."/>
        </authorList>
    </citation>
    <scope>NUCLEOTIDE SEQUENCE</scope>
    <source>
        <strain evidence="1">MM415B03270</strain>
    </source>
</reference>
<name>A0A6M3LEC0_9ZZZZ</name>
<sequence>MKTTSLKLETQEFNKALKKFMAKSDVDSGKVIKKIAFDLLGNIIGDLPTEKTFDLDTRALAEARGHPISGRHPVDTGRARAGWYASIKGLGGNFDFTKPGPENNINSNKVALGQKEGDFIDNTKALSMKYVDLINGVDYILYLEYGYSMQAPAGMVRIGMRSMYGVLPKVMGKQFLADWNQLGM</sequence>
<gene>
    <name evidence="1" type="ORF">MM415B03270_0005</name>
</gene>
<organism evidence="1">
    <name type="scientific">viral metagenome</name>
    <dbReference type="NCBI Taxonomy" id="1070528"/>
    <lineage>
        <taxon>unclassified sequences</taxon>
        <taxon>metagenomes</taxon>
        <taxon>organismal metagenomes</taxon>
    </lineage>
</organism>